<comment type="cofactor">
    <cofactor evidence="1">
        <name>FAD</name>
        <dbReference type="ChEBI" id="CHEBI:57692"/>
    </cofactor>
</comment>
<dbReference type="EMBL" id="BAAAZO010000005">
    <property type="protein sequence ID" value="GAA3613346.1"/>
    <property type="molecule type" value="Genomic_DNA"/>
</dbReference>
<comment type="caution">
    <text evidence="7">The sequence shown here is derived from an EMBL/GenBank/DDBJ whole genome shotgun (WGS) entry which is preliminary data.</text>
</comment>
<accession>A0ABP6ZM63</accession>
<dbReference type="InterPro" id="IPR016156">
    <property type="entry name" value="FAD/NAD-linked_Rdtase_dimer_sf"/>
</dbReference>
<dbReference type="PRINTS" id="PR00411">
    <property type="entry name" value="PNDRDTASEI"/>
</dbReference>
<evidence type="ECO:0000256" key="2">
    <source>
        <dbReference type="ARBA" id="ARBA00022630"/>
    </source>
</evidence>
<dbReference type="SUPFAM" id="SSF51905">
    <property type="entry name" value="FAD/NAD(P)-binding domain"/>
    <property type="match status" value="1"/>
</dbReference>
<dbReference type="Proteomes" id="UP001501074">
    <property type="component" value="Unassembled WGS sequence"/>
</dbReference>
<proteinExistence type="predicted"/>
<organism evidence="7 8">
    <name type="scientific">Kineosporia mesophila</name>
    <dbReference type="NCBI Taxonomy" id="566012"/>
    <lineage>
        <taxon>Bacteria</taxon>
        <taxon>Bacillati</taxon>
        <taxon>Actinomycetota</taxon>
        <taxon>Actinomycetes</taxon>
        <taxon>Kineosporiales</taxon>
        <taxon>Kineosporiaceae</taxon>
        <taxon>Kineosporia</taxon>
    </lineage>
</organism>
<feature type="domain" description="FAD/NAD(P)-binding" evidence="5">
    <location>
        <begin position="12"/>
        <end position="308"/>
    </location>
</feature>
<dbReference type="PANTHER" id="PTHR43557">
    <property type="entry name" value="APOPTOSIS-INDUCING FACTOR 1"/>
    <property type="match status" value="1"/>
</dbReference>
<protein>
    <submittedName>
        <fullName evidence="7">FAD-dependent oxidoreductase</fullName>
    </submittedName>
</protein>
<sequence length="408" mass="43586">MSGASVIAIPERILVVGASAAGLACVEALRRQGYTGRITVVGDEVHPPYDRPPLSKQILSGVWPPERSTLRSREVLAGLDAELVLGDAAVDLDVPGRAVRTTSGATHTAQVIIVATGARARSLPGSDGLERVHRLRTLDHALALRTDLLAAQRVVVVGEGVLGSEITATATQLGLHTTMTGPLTAPMALQVGPMVSALLAERHRAHGVNLRLGIGVAALEGENGRVRSVRLLDGQELAADVVVEAVGAVPNTDWLQDSGLPLENGLVCDSRCRAAEGIYAVGDVARFRHEQLGRLVRLENRTNATEQATAVARVVLGHDEPYLPVPYFWSDQFDVKIQVYGMIAADAEAEVVEGSVSAGRFVVRYHIDGRVAGVLGWNMPKQARLRRQEIVDALNQSPTRSRSEEVSR</sequence>
<evidence type="ECO:0000259" key="6">
    <source>
        <dbReference type="Pfam" id="PF14759"/>
    </source>
</evidence>
<evidence type="ECO:0000313" key="7">
    <source>
        <dbReference type="EMBL" id="GAA3613346.1"/>
    </source>
</evidence>
<dbReference type="InterPro" id="IPR023753">
    <property type="entry name" value="FAD/NAD-binding_dom"/>
</dbReference>
<evidence type="ECO:0000256" key="4">
    <source>
        <dbReference type="ARBA" id="ARBA00023002"/>
    </source>
</evidence>
<keyword evidence="3" id="KW-0274">FAD</keyword>
<dbReference type="Gene3D" id="3.30.390.30">
    <property type="match status" value="1"/>
</dbReference>
<evidence type="ECO:0000256" key="1">
    <source>
        <dbReference type="ARBA" id="ARBA00001974"/>
    </source>
</evidence>
<feature type="domain" description="Reductase C-terminal" evidence="6">
    <location>
        <begin position="327"/>
        <end position="397"/>
    </location>
</feature>
<gene>
    <name evidence="7" type="ORF">GCM10022223_31850</name>
</gene>
<keyword evidence="8" id="KW-1185">Reference proteome</keyword>
<evidence type="ECO:0000256" key="3">
    <source>
        <dbReference type="ARBA" id="ARBA00022827"/>
    </source>
</evidence>
<dbReference type="SUPFAM" id="SSF55424">
    <property type="entry name" value="FAD/NAD-linked reductases, dimerisation (C-terminal) domain"/>
    <property type="match status" value="1"/>
</dbReference>
<dbReference type="PANTHER" id="PTHR43557:SF2">
    <property type="entry name" value="RIESKE DOMAIN-CONTAINING PROTEIN-RELATED"/>
    <property type="match status" value="1"/>
</dbReference>
<dbReference type="Pfam" id="PF07992">
    <property type="entry name" value="Pyr_redox_2"/>
    <property type="match status" value="1"/>
</dbReference>
<evidence type="ECO:0000313" key="8">
    <source>
        <dbReference type="Proteomes" id="UP001501074"/>
    </source>
</evidence>
<keyword evidence="4" id="KW-0560">Oxidoreductase</keyword>
<dbReference type="Pfam" id="PF14759">
    <property type="entry name" value="Reductase_C"/>
    <property type="match status" value="1"/>
</dbReference>
<dbReference type="PRINTS" id="PR00368">
    <property type="entry name" value="FADPNR"/>
</dbReference>
<dbReference type="InterPro" id="IPR028202">
    <property type="entry name" value="Reductase_C"/>
</dbReference>
<dbReference type="Gene3D" id="3.50.50.60">
    <property type="entry name" value="FAD/NAD(P)-binding domain"/>
    <property type="match status" value="2"/>
</dbReference>
<keyword evidence="2" id="KW-0285">Flavoprotein</keyword>
<dbReference type="RefSeq" id="WP_231488693.1">
    <property type="nucleotide sequence ID" value="NZ_BAAAZO010000005.1"/>
</dbReference>
<name>A0ABP6ZM63_9ACTN</name>
<reference evidence="8" key="1">
    <citation type="journal article" date="2019" name="Int. J. Syst. Evol. Microbiol.">
        <title>The Global Catalogue of Microorganisms (GCM) 10K type strain sequencing project: providing services to taxonomists for standard genome sequencing and annotation.</title>
        <authorList>
            <consortium name="The Broad Institute Genomics Platform"/>
            <consortium name="The Broad Institute Genome Sequencing Center for Infectious Disease"/>
            <person name="Wu L."/>
            <person name="Ma J."/>
        </authorList>
    </citation>
    <scope>NUCLEOTIDE SEQUENCE [LARGE SCALE GENOMIC DNA]</scope>
    <source>
        <strain evidence="8">JCM 16902</strain>
    </source>
</reference>
<dbReference type="InterPro" id="IPR036188">
    <property type="entry name" value="FAD/NAD-bd_sf"/>
</dbReference>
<evidence type="ECO:0000259" key="5">
    <source>
        <dbReference type="Pfam" id="PF07992"/>
    </source>
</evidence>
<dbReference type="InterPro" id="IPR050446">
    <property type="entry name" value="FAD-oxidoreductase/Apoptosis"/>
</dbReference>